<evidence type="ECO:0000313" key="1">
    <source>
        <dbReference type="EMBL" id="SIQ96039.1"/>
    </source>
</evidence>
<dbReference type="STRING" id="34027.SAMN05421829_108151"/>
<accession>A0A1N6X115</accession>
<gene>
    <name evidence="1" type="ORF">SAMN05421829_108151</name>
</gene>
<dbReference type="Proteomes" id="UP000186819">
    <property type="component" value="Unassembled WGS sequence"/>
</dbReference>
<proteinExistence type="predicted"/>
<dbReference type="AlphaFoldDB" id="A0A1N6X115"/>
<dbReference type="RefSeq" id="WP_076602739.1">
    <property type="nucleotide sequence ID" value="NZ_FTMD01000008.1"/>
</dbReference>
<evidence type="ECO:0000313" key="2">
    <source>
        <dbReference type="Proteomes" id="UP000186819"/>
    </source>
</evidence>
<dbReference type="Pfam" id="PF13876">
    <property type="entry name" value="Phage_gp49_66"/>
    <property type="match status" value="1"/>
</dbReference>
<organism evidence="1 2">
    <name type="scientific">Aromatoleum tolulyticum</name>
    <dbReference type="NCBI Taxonomy" id="34027"/>
    <lineage>
        <taxon>Bacteria</taxon>
        <taxon>Pseudomonadati</taxon>
        <taxon>Pseudomonadota</taxon>
        <taxon>Betaproteobacteria</taxon>
        <taxon>Rhodocyclales</taxon>
        <taxon>Rhodocyclaceae</taxon>
        <taxon>Aromatoleum</taxon>
    </lineage>
</organism>
<dbReference type="InterPro" id="IPR025915">
    <property type="entry name" value="Phage_gp49_66"/>
</dbReference>
<sequence length="95" mass="10754">MKTYLTPADVESVIVKETVENVPATTITMVTLHLRNGAKVVGINYGAIDPTRQDWSIGRSEARKQAIEKVWELEGYLLRERLAPPVARYNDHQHP</sequence>
<keyword evidence="2" id="KW-1185">Reference proteome</keyword>
<name>A0A1N6X115_9RHOO</name>
<dbReference type="EMBL" id="FTMD01000008">
    <property type="protein sequence ID" value="SIQ96039.1"/>
    <property type="molecule type" value="Genomic_DNA"/>
</dbReference>
<reference evidence="2" key="1">
    <citation type="submission" date="2017-01" db="EMBL/GenBank/DDBJ databases">
        <authorList>
            <person name="Varghese N."/>
            <person name="Submissions S."/>
        </authorList>
    </citation>
    <scope>NUCLEOTIDE SEQUENCE [LARGE SCALE GENOMIC DNA]</scope>
    <source>
        <strain evidence="2">ATCC 51758</strain>
    </source>
</reference>
<protein>
    <submittedName>
        <fullName evidence="1">Phage protein (N4 Gp49/phage Sf6 gene 66) family protein</fullName>
    </submittedName>
</protein>